<dbReference type="AlphaFoldDB" id="A0A323V6P7"/>
<feature type="non-terminal residue" evidence="1">
    <location>
        <position position="64"/>
    </location>
</feature>
<accession>A0A323V6P7</accession>
<sequence>MRAAVLARRPPYCCWRGTADGSTRRAATGCGGPRLPAAGRLRWRLRALRAVPRGAAGPAPAGRP</sequence>
<name>A0A323V6P7_9ACTN</name>
<dbReference type="EMBL" id="QKNV01000275">
    <property type="protein sequence ID" value="PZA19753.1"/>
    <property type="molecule type" value="Genomic_DNA"/>
</dbReference>
<gene>
    <name evidence="1" type="ORF">DMO24_19035</name>
</gene>
<dbReference type="Proteomes" id="UP000247602">
    <property type="component" value="Unassembled WGS sequence"/>
</dbReference>
<organism evidence="1 2">
    <name type="scientific">Modestobacter versicolor</name>
    <dbReference type="NCBI Taxonomy" id="429133"/>
    <lineage>
        <taxon>Bacteria</taxon>
        <taxon>Bacillati</taxon>
        <taxon>Actinomycetota</taxon>
        <taxon>Actinomycetes</taxon>
        <taxon>Geodermatophilales</taxon>
        <taxon>Geodermatophilaceae</taxon>
        <taxon>Modestobacter</taxon>
    </lineage>
</organism>
<evidence type="ECO:0000313" key="2">
    <source>
        <dbReference type="Proteomes" id="UP000247602"/>
    </source>
</evidence>
<protein>
    <submittedName>
        <fullName evidence="1">Uncharacterized protein</fullName>
    </submittedName>
</protein>
<evidence type="ECO:0000313" key="1">
    <source>
        <dbReference type="EMBL" id="PZA19753.1"/>
    </source>
</evidence>
<keyword evidence="2" id="KW-1185">Reference proteome</keyword>
<proteinExistence type="predicted"/>
<comment type="caution">
    <text evidence="1">The sequence shown here is derived from an EMBL/GenBank/DDBJ whole genome shotgun (WGS) entry which is preliminary data.</text>
</comment>
<reference evidence="1 2" key="1">
    <citation type="submission" date="2018-06" db="EMBL/GenBank/DDBJ databases">
        <title>Draft genome sequence of Modestobacter versicolor CP153-2.</title>
        <authorList>
            <person name="Gundlapally S.R."/>
        </authorList>
    </citation>
    <scope>NUCLEOTIDE SEQUENCE [LARGE SCALE GENOMIC DNA]</scope>
    <source>
        <strain evidence="1 2">CP153-2</strain>
    </source>
</reference>